<comment type="caution">
    <text evidence="7">The sequence shown here is derived from an EMBL/GenBank/DDBJ whole genome shotgun (WGS) entry which is preliminary data.</text>
</comment>
<feature type="transmembrane region" description="Helical" evidence="6">
    <location>
        <begin position="233"/>
        <end position="257"/>
    </location>
</feature>
<evidence type="ECO:0000256" key="2">
    <source>
        <dbReference type="ARBA" id="ARBA00008974"/>
    </source>
</evidence>
<evidence type="ECO:0000256" key="3">
    <source>
        <dbReference type="ARBA" id="ARBA00022692"/>
    </source>
</evidence>
<evidence type="ECO:0000256" key="4">
    <source>
        <dbReference type="ARBA" id="ARBA00022989"/>
    </source>
</evidence>
<feature type="transmembrane region" description="Helical" evidence="6">
    <location>
        <begin position="144"/>
        <end position="164"/>
    </location>
</feature>
<feature type="transmembrane region" description="Helical" evidence="6">
    <location>
        <begin position="269"/>
        <end position="290"/>
    </location>
</feature>
<feature type="transmembrane region" description="Helical" evidence="6">
    <location>
        <begin position="106"/>
        <end position="124"/>
    </location>
</feature>
<evidence type="ECO:0000256" key="6">
    <source>
        <dbReference type="SAM" id="Phobius"/>
    </source>
</evidence>
<keyword evidence="5 6" id="KW-0472">Membrane</keyword>
<dbReference type="Pfam" id="PF02133">
    <property type="entry name" value="Transp_cyt_pur"/>
    <property type="match status" value="1"/>
</dbReference>
<name>A0ABW3DJA3_9ACTN</name>
<feature type="transmembrane region" description="Helical" evidence="6">
    <location>
        <begin position="340"/>
        <end position="364"/>
    </location>
</feature>
<feature type="transmembrane region" description="Helical" evidence="6">
    <location>
        <begin position="423"/>
        <end position="444"/>
    </location>
</feature>
<keyword evidence="3 6" id="KW-0812">Transmembrane</keyword>
<protein>
    <submittedName>
        <fullName evidence="7">Purine-cytosine permease family protein</fullName>
    </submittedName>
</protein>
<keyword evidence="4 6" id="KW-1133">Transmembrane helix</keyword>
<organism evidence="7 8">
    <name type="scientific">Streptosporangium algeriense</name>
    <dbReference type="NCBI Taxonomy" id="1682748"/>
    <lineage>
        <taxon>Bacteria</taxon>
        <taxon>Bacillati</taxon>
        <taxon>Actinomycetota</taxon>
        <taxon>Actinomycetes</taxon>
        <taxon>Streptosporangiales</taxon>
        <taxon>Streptosporangiaceae</taxon>
        <taxon>Streptosporangium</taxon>
    </lineage>
</organism>
<evidence type="ECO:0000313" key="7">
    <source>
        <dbReference type="EMBL" id="MFD0883828.1"/>
    </source>
</evidence>
<dbReference type="PANTHER" id="PTHR30569:SF0">
    <property type="entry name" value="CYTOSINE PERMEASE"/>
    <property type="match status" value="1"/>
</dbReference>
<comment type="subcellular location">
    <subcellularLocation>
        <location evidence="1">Membrane</location>
        <topology evidence="1">Multi-pass membrane protein</topology>
    </subcellularLocation>
</comment>
<dbReference type="PANTHER" id="PTHR30569">
    <property type="entry name" value="CYTOSINE TRANSPORTER CODB"/>
    <property type="match status" value="1"/>
</dbReference>
<feature type="transmembrane region" description="Helical" evidence="6">
    <location>
        <begin position="171"/>
        <end position="189"/>
    </location>
</feature>
<sequence>MTSDVINSKHAEAPLTLDQAPPKTLGMLDQGAFWANLGVSLLGFSFALFLINPLGDDNPLTFGAALLAALVGSLIGTAMVGLAAVPGVQTGQPAMVLLRGLFGVRLSYVPTVLNVVQMIGWGAFELWVVAMGAQAIFGPSVPYAVWAIAAGVLTTALTIYPLGAIRLLRRFVTIGVVVSVVWFAVVFLRETPAQSGGSWDAFAAAVDFVVALSVSWVPVAADYARHSRSSRAAFTGVVGGYTIAQVACLAVGVYAVALAGHTVVGENPTAVFGPFVAAPLGALFFGILVLRETDQSFANVYSTAMSLQNLMPRIDRRVFSVAVGVLTTAIALVVDVNTYGAFLSIIGAVFVPMFGVLAVDYFLLGRGKNWDISENAPSRLIMVLPWVLGFVTWWMLAAPSQVSWWAAIWDGARQAVGFTPQPWMSASIGAFLVSGLVTLAIGALRRRT</sequence>
<reference evidence="8" key="1">
    <citation type="journal article" date="2019" name="Int. J. Syst. Evol. Microbiol.">
        <title>The Global Catalogue of Microorganisms (GCM) 10K type strain sequencing project: providing services to taxonomists for standard genome sequencing and annotation.</title>
        <authorList>
            <consortium name="The Broad Institute Genomics Platform"/>
            <consortium name="The Broad Institute Genome Sequencing Center for Infectious Disease"/>
            <person name="Wu L."/>
            <person name="Ma J."/>
        </authorList>
    </citation>
    <scope>NUCLEOTIDE SEQUENCE [LARGE SCALE GENOMIC DNA]</scope>
    <source>
        <strain evidence="8">CCUG 62974</strain>
    </source>
</reference>
<dbReference type="InterPro" id="IPR030191">
    <property type="entry name" value="CodB"/>
</dbReference>
<keyword evidence="8" id="KW-1185">Reference proteome</keyword>
<evidence type="ECO:0000256" key="5">
    <source>
        <dbReference type="ARBA" id="ARBA00023136"/>
    </source>
</evidence>
<feature type="transmembrane region" description="Helical" evidence="6">
    <location>
        <begin position="318"/>
        <end position="334"/>
    </location>
</feature>
<comment type="similarity">
    <text evidence="2">Belongs to the purine-cytosine permease (2.A.39) family.</text>
</comment>
<proteinExistence type="inferred from homology"/>
<dbReference type="InterPro" id="IPR001248">
    <property type="entry name" value="Pur-cyt_permease"/>
</dbReference>
<feature type="transmembrane region" description="Helical" evidence="6">
    <location>
        <begin position="33"/>
        <end position="54"/>
    </location>
</feature>
<dbReference type="Gene3D" id="1.10.4160.10">
    <property type="entry name" value="Hydantoin permease"/>
    <property type="match status" value="1"/>
</dbReference>
<feature type="transmembrane region" description="Helical" evidence="6">
    <location>
        <begin position="60"/>
        <end position="85"/>
    </location>
</feature>
<evidence type="ECO:0000313" key="8">
    <source>
        <dbReference type="Proteomes" id="UP001597024"/>
    </source>
</evidence>
<gene>
    <name evidence="7" type="ORF">ACFQ08_04560</name>
</gene>
<dbReference type="Proteomes" id="UP001597024">
    <property type="component" value="Unassembled WGS sequence"/>
</dbReference>
<dbReference type="EMBL" id="JBHTHX010000079">
    <property type="protein sequence ID" value="MFD0883828.1"/>
    <property type="molecule type" value="Genomic_DNA"/>
</dbReference>
<evidence type="ECO:0000256" key="1">
    <source>
        <dbReference type="ARBA" id="ARBA00004141"/>
    </source>
</evidence>
<feature type="transmembrane region" description="Helical" evidence="6">
    <location>
        <begin position="201"/>
        <end position="221"/>
    </location>
</feature>
<accession>A0ABW3DJA3</accession>